<evidence type="ECO:0000256" key="4">
    <source>
        <dbReference type="ARBA" id="ARBA00022485"/>
    </source>
</evidence>
<dbReference type="Gene3D" id="3.20.20.70">
    <property type="entry name" value="Aldolase class I"/>
    <property type="match status" value="1"/>
</dbReference>
<dbReference type="EMBL" id="FQ312005">
    <property type="protein sequence ID" value="CBW25574.1"/>
    <property type="molecule type" value="Genomic_DNA"/>
</dbReference>
<evidence type="ECO:0000256" key="6">
    <source>
        <dbReference type="ARBA" id="ARBA00022723"/>
    </source>
</evidence>
<comment type="cofactor">
    <cofactor evidence="2">
        <name>[4Fe-4S] cluster</name>
        <dbReference type="ChEBI" id="CHEBI:49883"/>
    </cofactor>
</comment>
<protein>
    <recommendedName>
        <fullName evidence="13">Radical SAM core domain-containing protein</fullName>
    </recommendedName>
</protein>
<evidence type="ECO:0000313" key="14">
    <source>
        <dbReference type="EMBL" id="CBW25574.1"/>
    </source>
</evidence>
<dbReference type="Pfam" id="PF04055">
    <property type="entry name" value="Radical_SAM"/>
    <property type="match status" value="1"/>
</dbReference>
<dbReference type="InterPro" id="IPR007197">
    <property type="entry name" value="rSAM"/>
</dbReference>
<accession>E1X5A2</accession>
<dbReference type="NCBIfam" id="TIGR00238">
    <property type="entry name" value="KamA family radical SAM protein"/>
    <property type="match status" value="1"/>
</dbReference>
<dbReference type="CDD" id="cd01335">
    <property type="entry name" value="Radical_SAM"/>
    <property type="match status" value="1"/>
</dbReference>
<dbReference type="SFLD" id="SFLDS00029">
    <property type="entry name" value="Radical_SAM"/>
    <property type="match status" value="1"/>
</dbReference>
<dbReference type="SUPFAM" id="SSF102114">
    <property type="entry name" value="Radical SAM enzymes"/>
    <property type="match status" value="1"/>
</dbReference>
<evidence type="ECO:0000256" key="7">
    <source>
        <dbReference type="ARBA" id="ARBA00022898"/>
    </source>
</evidence>
<name>E1X5A2_HALMS</name>
<dbReference type="PATRIC" id="fig|862908.3.peg.642"/>
<feature type="binding site" evidence="11">
    <location>
        <position position="103"/>
    </location>
    <ligand>
        <name>[4Fe-4S] cluster</name>
        <dbReference type="ChEBI" id="CHEBI:49883"/>
        <note>4Fe-4S-S-AdoMet</note>
    </ligand>
</feature>
<dbReference type="PROSITE" id="PS51918">
    <property type="entry name" value="RADICAL_SAM"/>
    <property type="match status" value="1"/>
</dbReference>
<dbReference type="SFLD" id="SFLDG01070">
    <property type="entry name" value="PLP-dependent"/>
    <property type="match status" value="1"/>
</dbReference>
<evidence type="ECO:0000259" key="13">
    <source>
        <dbReference type="PROSITE" id="PS51918"/>
    </source>
</evidence>
<evidence type="ECO:0000256" key="3">
    <source>
        <dbReference type="ARBA" id="ARBA00008703"/>
    </source>
</evidence>
<keyword evidence="6 11" id="KW-0479">Metal-binding</keyword>
<evidence type="ECO:0000256" key="2">
    <source>
        <dbReference type="ARBA" id="ARBA00001966"/>
    </source>
</evidence>
<dbReference type="InterPro" id="IPR003739">
    <property type="entry name" value="Lys_aminomutase/Glu_NH3_mut"/>
</dbReference>
<evidence type="ECO:0000256" key="10">
    <source>
        <dbReference type="ARBA" id="ARBA00023235"/>
    </source>
</evidence>
<keyword evidence="10" id="KW-0413">Isomerase</keyword>
<sequence>MEKWQSEYRDSIKTHAALEEFFEAQFPKVDFPLLIPRKFATHIKKAGLDSPLANQFLPQVSENDLGGESDPIGDHNQSPLAQIVHRYENRILFFPTQVCPVICRYCFRKNELGTNDELFKANFEKVLEYLKQHSEINEIIFSGGDPLILSDERIEFYLNEFKKIPHIKFIRFHTRTPIILPSRITENFCKIIENFKKDFLQINFIIHVNHSQEFNEENKVALSLLHAHCSNLLSQSVLLKGVNNSKQALLKLIDELIKLNIRPYYLHHPDKVKGGLHFMLTLEEGRNLYATLRNHLPGWALPQYIIDIPGGEGKVSAYNPETYNFSGHLINRKGTKVPYI</sequence>
<feature type="binding site" evidence="11">
    <location>
        <position position="106"/>
    </location>
    <ligand>
        <name>[4Fe-4S] cluster</name>
        <dbReference type="ChEBI" id="CHEBI:49883"/>
        <note>4Fe-4S-S-AdoMet</note>
    </ligand>
</feature>
<dbReference type="KEGG" id="bmx:BMS_0668"/>
<dbReference type="PANTHER" id="PTHR30538">
    <property type="entry name" value="LYSINE 2,3-AMINOMUTASE-RELATED"/>
    <property type="match status" value="1"/>
</dbReference>
<dbReference type="GO" id="GO:0046872">
    <property type="term" value="F:metal ion binding"/>
    <property type="evidence" value="ECO:0007669"/>
    <property type="project" value="UniProtKB-KW"/>
</dbReference>
<dbReference type="GO" id="GO:0016853">
    <property type="term" value="F:isomerase activity"/>
    <property type="evidence" value="ECO:0007669"/>
    <property type="project" value="UniProtKB-KW"/>
</dbReference>
<dbReference type="PIRSF" id="PIRSF004911">
    <property type="entry name" value="DUF160"/>
    <property type="match status" value="1"/>
</dbReference>
<proteinExistence type="inferred from homology"/>
<keyword evidence="9 11" id="KW-0411">Iron-sulfur</keyword>
<evidence type="ECO:0000256" key="12">
    <source>
        <dbReference type="PIRSR" id="PIRSR603739-50"/>
    </source>
</evidence>
<dbReference type="InterPro" id="IPR058240">
    <property type="entry name" value="rSAM_sf"/>
</dbReference>
<dbReference type="HOGENOM" id="CLU_032161_2_0_7"/>
<dbReference type="AlphaFoldDB" id="E1X5A2"/>
<dbReference type="RefSeq" id="WP_014243360.1">
    <property type="nucleotide sequence ID" value="NC_016620.1"/>
</dbReference>
<keyword evidence="7 12" id="KW-0663">Pyridoxal phosphate</keyword>
<dbReference type="eggNOG" id="COG1509">
    <property type="taxonomic scope" value="Bacteria"/>
</dbReference>
<keyword evidence="15" id="KW-1185">Reference proteome</keyword>
<dbReference type="OrthoDB" id="9770937at2"/>
<dbReference type="Proteomes" id="UP000008963">
    <property type="component" value="Chromosome"/>
</dbReference>
<keyword evidence="8" id="KW-0408">Iron</keyword>
<gene>
    <name evidence="14" type="ordered locus">BMS_0668</name>
</gene>
<evidence type="ECO:0000256" key="5">
    <source>
        <dbReference type="ARBA" id="ARBA00022691"/>
    </source>
</evidence>
<comment type="similarity">
    <text evidence="3">Belongs to the radical SAM superfamily. KamA family.</text>
</comment>
<evidence type="ECO:0000256" key="11">
    <source>
        <dbReference type="PIRSR" id="PIRSR004911-1"/>
    </source>
</evidence>
<feature type="binding site" evidence="11">
    <location>
        <position position="99"/>
    </location>
    <ligand>
        <name>[4Fe-4S] cluster</name>
        <dbReference type="ChEBI" id="CHEBI:49883"/>
        <note>4Fe-4S-S-AdoMet</note>
    </ligand>
</feature>
<evidence type="ECO:0000256" key="1">
    <source>
        <dbReference type="ARBA" id="ARBA00001933"/>
    </source>
</evidence>
<dbReference type="GO" id="GO:0051539">
    <property type="term" value="F:4 iron, 4 sulfur cluster binding"/>
    <property type="evidence" value="ECO:0007669"/>
    <property type="project" value="UniProtKB-KW"/>
</dbReference>
<dbReference type="InterPro" id="IPR013785">
    <property type="entry name" value="Aldolase_TIM"/>
</dbReference>
<dbReference type="PANTHER" id="PTHR30538:SF1">
    <property type="entry name" value="L-LYSINE 2,3-AMINOMUTASE"/>
    <property type="match status" value="1"/>
</dbReference>
<feature type="domain" description="Radical SAM core" evidence="13">
    <location>
        <begin position="85"/>
        <end position="301"/>
    </location>
</feature>
<evidence type="ECO:0000256" key="9">
    <source>
        <dbReference type="ARBA" id="ARBA00023014"/>
    </source>
</evidence>
<evidence type="ECO:0000256" key="8">
    <source>
        <dbReference type="ARBA" id="ARBA00023004"/>
    </source>
</evidence>
<organism evidence="14 15">
    <name type="scientific">Halobacteriovorax marinus (strain ATCC BAA-682 / DSM 15412 / SJ)</name>
    <name type="common">Bacteriovorax marinus</name>
    <dbReference type="NCBI Taxonomy" id="862908"/>
    <lineage>
        <taxon>Bacteria</taxon>
        <taxon>Pseudomonadati</taxon>
        <taxon>Bdellovibrionota</taxon>
        <taxon>Bacteriovoracia</taxon>
        <taxon>Bacteriovoracales</taxon>
        <taxon>Halobacteriovoraceae</taxon>
        <taxon>Halobacteriovorax</taxon>
    </lineage>
</organism>
<reference evidence="15" key="1">
    <citation type="journal article" date="2013" name="ISME J.">
        <title>A small predatory core genome in the divergent marine Bacteriovorax marinus SJ and the terrestrial Bdellovibrio bacteriovorus.</title>
        <authorList>
            <person name="Crossman L.C."/>
            <person name="Chen H."/>
            <person name="Cerdeno-Tarraga A.M."/>
            <person name="Brooks K."/>
            <person name="Quail M.A."/>
            <person name="Pineiro S.A."/>
            <person name="Hobley L."/>
            <person name="Sockett R.E."/>
            <person name="Bentley S.D."/>
            <person name="Parkhill J."/>
            <person name="Williams H.N."/>
            <person name="Stine O.C."/>
        </authorList>
    </citation>
    <scope>NUCLEOTIDE SEQUENCE [LARGE SCALE GENOMIC DNA]</scope>
    <source>
        <strain evidence="15">ATCC BAA-682 / DSM 15412 / SJ</strain>
    </source>
</reference>
<comment type="cofactor">
    <cofactor evidence="1 12">
        <name>pyridoxal 5'-phosphate</name>
        <dbReference type="ChEBI" id="CHEBI:597326"/>
    </cofactor>
</comment>
<keyword evidence="5" id="KW-0949">S-adenosyl-L-methionine</keyword>
<feature type="modified residue" description="N6-(pyridoxal phosphate)lysine" evidence="12">
    <location>
        <position position="314"/>
    </location>
</feature>
<dbReference type="STRING" id="862908.BMS_0668"/>
<evidence type="ECO:0000313" key="15">
    <source>
        <dbReference type="Proteomes" id="UP000008963"/>
    </source>
</evidence>
<keyword evidence="4 11" id="KW-0004">4Fe-4S</keyword>